<evidence type="ECO:0000259" key="3">
    <source>
        <dbReference type="Pfam" id="PF01557"/>
    </source>
</evidence>
<dbReference type="InterPro" id="IPR036663">
    <property type="entry name" value="Fumarylacetoacetase_C_sf"/>
</dbReference>
<organism evidence="4 5">
    <name type="scientific">Histidinibacterium aquaticum</name>
    <dbReference type="NCBI Taxonomy" id="2613962"/>
    <lineage>
        <taxon>Bacteria</taxon>
        <taxon>Pseudomonadati</taxon>
        <taxon>Pseudomonadota</taxon>
        <taxon>Alphaproteobacteria</taxon>
        <taxon>Rhodobacterales</taxon>
        <taxon>Paracoccaceae</taxon>
        <taxon>Histidinibacterium</taxon>
    </lineage>
</organism>
<dbReference type="RefSeq" id="WP_150445505.1">
    <property type="nucleotide sequence ID" value="NZ_VYQE01000003.1"/>
</dbReference>
<dbReference type="GO" id="GO:0019752">
    <property type="term" value="P:carboxylic acid metabolic process"/>
    <property type="evidence" value="ECO:0007669"/>
    <property type="project" value="UniProtKB-ARBA"/>
</dbReference>
<accession>A0A5J5GJ08</accession>
<dbReference type="PANTHER" id="PTHR42796:SF4">
    <property type="entry name" value="FUMARYLACETOACETATE HYDROLASE DOMAIN-CONTAINING PROTEIN 2A"/>
    <property type="match status" value="1"/>
</dbReference>
<dbReference type="InterPro" id="IPR011234">
    <property type="entry name" value="Fumarylacetoacetase-like_C"/>
</dbReference>
<evidence type="ECO:0000313" key="4">
    <source>
        <dbReference type="EMBL" id="KAA9008221.1"/>
    </source>
</evidence>
<dbReference type="GO" id="GO:0016787">
    <property type="term" value="F:hydrolase activity"/>
    <property type="evidence" value="ECO:0007669"/>
    <property type="project" value="UniProtKB-KW"/>
</dbReference>
<feature type="domain" description="Fumarylacetoacetase-like C-terminal" evidence="3">
    <location>
        <begin position="71"/>
        <end position="276"/>
    </location>
</feature>
<name>A0A5J5GJ08_9RHOB</name>
<evidence type="ECO:0000313" key="5">
    <source>
        <dbReference type="Proteomes" id="UP000326554"/>
    </source>
</evidence>
<dbReference type="InterPro" id="IPR051121">
    <property type="entry name" value="FAH"/>
</dbReference>
<comment type="caution">
    <text evidence="4">The sequence shown here is derived from an EMBL/GenBank/DDBJ whole genome shotgun (WGS) entry which is preliminary data.</text>
</comment>
<dbReference type="FunFam" id="3.90.850.10:FF:000002">
    <property type="entry name" value="2-hydroxyhepta-2,4-diene-1,7-dioate isomerase"/>
    <property type="match status" value="1"/>
</dbReference>
<evidence type="ECO:0000256" key="2">
    <source>
        <dbReference type="ARBA" id="ARBA00022723"/>
    </source>
</evidence>
<comment type="similarity">
    <text evidence="1">Belongs to the FAH family.</text>
</comment>
<dbReference type="GO" id="GO:0016853">
    <property type="term" value="F:isomerase activity"/>
    <property type="evidence" value="ECO:0007669"/>
    <property type="project" value="UniProtKB-ARBA"/>
</dbReference>
<dbReference type="Pfam" id="PF01557">
    <property type="entry name" value="FAA_hydrolase"/>
    <property type="match status" value="1"/>
</dbReference>
<dbReference type="EMBL" id="VYQE01000003">
    <property type="protein sequence ID" value="KAA9008221.1"/>
    <property type="molecule type" value="Genomic_DNA"/>
</dbReference>
<dbReference type="Proteomes" id="UP000326554">
    <property type="component" value="Unassembled WGS sequence"/>
</dbReference>
<dbReference type="SUPFAM" id="SSF56529">
    <property type="entry name" value="FAH"/>
    <property type="match status" value="1"/>
</dbReference>
<keyword evidence="5" id="KW-1185">Reference proteome</keyword>
<dbReference type="GO" id="GO:0046872">
    <property type="term" value="F:metal ion binding"/>
    <property type="evidence" value="ECO:0007669"/>
    <property type="project" value="UniProtKB-KW"/>
</dbReference>
<reference evidence="4 5" key="1">
    <citation type="submission" date="2019-09" db="EMBL/GenBank/DDBJ databases">
        <authorList>
            <person name="Park J.-S."/>
            <person name="Choi H.-J."/>
        </authorList>
    </citation>
    <scope>NUCLEOTIDE SEQUENCE [LARGE SCALE GENOMIC DNA]</scope>
    <source>
        <strain evidence="4 5">176SS1-4</strain>
    </source>
</reference>
<gene>
    <name evidence="4" type="ORF">F3S47_12070</name>
</gene>
<evidence type="ECO:0000256" key="1">
    <source>
        <dbReference type="ARBA" id="ARBA00010211"/>
    </source>
</evidence>
<dbReference type="Gene3D" id="3.90.850.10">
    <property type="entry name" value="Fumarylacetoacetase-like, C-terminal domain"/>
    <property type="match status" value="1"/>
</dbReference>
<proteinExistence type="inferred from homology"/>
<dbReference type="PANTHER" id="PTHR42796">
    <property type="entry name" value="FUMARYLACETOACETATE HYDROLASE DOMAIN-CONTAINING PROTEIN 2A-RELATED"/>
    <property type="match status" value="1"/>
</dbReference>
<protein>
    <submittedName>
        <fullName evidence="4">Fumarylacetoacetate hydrolase family protein</fullName>
    </submittedName>
</protein>
<dbReference type="AlphaFoldDB" id="A0A5J5GJ08"/>
<sequence length="282" mass="29923">MKFLRIGPPGAEIPCVMDEDGQARDISSLVPDISPETIPHLTESLAGADLARLPAVPEGRLGAPIARPRNVWCIGLNYSDHAAESGMDVPAEPILFSKSGAAVCGPTDPILKSAQMTKLDWEVELGVVIGRAALEIAPEEALDHVLGYCAVNDVSERAWQAERGGTWIKGKSYPNFCPTGPWLVTADEVPDPQALSMDLSVNGETMQRGSTDTMVYGVAHIVHYLSQFVLLEPGDLICTGTPPGVGMGMKPPRYLDVGDTVRLSVEGLGGQETPVVSAAEGR</sequence>
<keyword evidence="4" id="KW-0378">Hydrolase</keyword>
<keyword evidence="2" id="KW-0479">Metal-binding</keyword>